<gene>
    <name evidence="1" type="ORF">g.186184</name>
</gene>
<evidence type="ECO:0000313" key="1">
    <source>
        <dbReference type="EMBL" id="MBY70606.1"/>
    </source>
</evidence>
<accession>A0A2S2PYK5</accession>
<organism evidence="1">
    <name type="scientific">Sipha flava</name>
    <name type="common">yellow sugarcane aphid</name>
    <dbReference type="NCBI Taxonomy" id="143950"/>
    <lineage>
        <taxon>Eukaryota</taxon>
        <taxon>Metazoa</taxon>
        <taxon>Ecdysozoa</taxon>
        <taxon>Arthropoda</taxon>
        <taxon>Hexapoda</taxon>
        <taxon>Insecta</taxon>
        <taxon>Pterygota</taxon>
        <taxon>Neoptera</taxon>
        <taxon>Paraneoptera</taxon>
        <taxon>Hemiptera</taxon>
        <taxon>Sternorrhyncha</taxon>
        <taxon>Aphidomorpha</taxon>
        <taxon>Aphidoidea</taxon>
        <taxon>Aphididae</taxon>
        <taxon>Sipha</taxon>
    </lineage>
</organism>
<dbReference type="AlphaFoldDB" id="A0A2S2PYK5"/>
<protein>
    <submittedName>
        <fullName evidence="1">Uncharacterized protein</fullName>
    </submittedName>
</protein>
<name>A0A2S2PYK5_9HEMI</name>
<proteinExistence type="predicted"/>
<dbReference type="EMBL" id="GGMS01001403">
    <property type="protein sequence ID" value="MBY70606.1"/>
    <property type="molecule type" value="Transcribed_RNA"/>
</dbReference>
<reference evidence="1" key="1">
    <citation type="submission" date="2018-04" db="EMBL/GenBank/DDBJ databases">
        <title>Transcriptome assembly of Sipha flava.</title>
        <authorList>
            <person name="Scully E.D."/>
            <person name="Geib S.M."/>
            <person name="Palmer N.A."/>
            <person name="Koch K."/>
            <person name="Bradshaw J."/>
            <person name="Heng-Moss T."/>
            <person name="Sarath G."/>
        </authorList>
    </citation>
    <scope>NUCLEOTIDE SEQUENCE</scope>
</reference>
<sequence>MHGKVDGIRFRRPESFGNVVSIESVIDDRCSYVPGSRQLTRVSKLQDRVARVGTGGTPGVLRFRPGSSRLGAHPTAEMINTNHARLRDRRIFTIIAAVQYSFLLLC</sequence>